<dbReference type="InterPro" id="IPR020845">
    <property type="entry name" value="AMP-binding_CS"/>
</dbReference>
<evidence type="ECO:0000313" key="6">
    <source>
        <dbReference type="Proteomes" id="UP000548423"/>
    </source>
</evidence>
<evidence type="ECO:0000259" key="3">
    <source>
        <dbReference type="Pfam" id="PF00501"/>
    </source>
</evidence>
<evidence type="ECO:0000256" key="2">
    <source>
        <dbReference type="ARBA" id="ARBA00022598"/>
    </source>
</evidence>
<dbReference type="PROSITE" id="PS00455">
    <property type="entry name" value="AMP_BINDING"/>
    <property type="match status" value="1"/>
</dbReference>
<dbReference type="InterPro" id="IPR025110">
    <property type="entry name" value="AMP-bd_C"/>
</dbReference>
<accession>A0A852T8T4</accession>
<dbReference type="EMBL" id="JACCBX010000002">
    <property type="protein sequence ID" value="NYE04207.1"/>
    <property type="molecule type" value="Genomic_DNA"/>
</dbReference>
<dbReference type="Proteomes" id="UP000548423">
    <property type="component" value="Unassembled WGS sequence"/>
</dbReference>
<reference evidence="6" key="1">
    <citation type="submission" date="2020-07" db="EMBL/GenBank/DDBJ databases">
        <authorList>
            <person name="Partida-Martinez L."/>
            <person name="Huntemann M."/>
            <person name="Clum A."/>
            <person name="Wang J."/>
            <person name="Palaniappan K."/>
            <person name="Ritter S."/>
            <person name="Chen I.-M."/>
            <person name="Stamatis D."/>
            <person name="Reddy T."/>
            <person name="O'Malley R."/>
            <person name="Daum C."/>
            <person name="Shapiro N."/>
            <person name="Ivanova N."/>
            <person name="Kyrpides N."/>
            <person name="Woyke T."/>
        </authorList>
    </citation>
    <scope>NUCLEOTIDE SEQUENCE [LARGE SCALE GENOMIC DNA]</scope>
    <source>
        <strain evidence="6">AT2.8</strain>
    </source>
</reference>
<keyword evidence="2 5" id="KW-0436">Ligase</keyword>
<organism evidence="5 6">
    <name type="scientific">Neobacillus niacini</name>
    <dbReference type="NCBI Taxonomy" id="86668"/>
    <lineage>
        <taxon>Bacteria</taxon>
        <taxon>Bacillati</taxon>
        <taxon>Bacillota</taxon>
        <taxon>Bacilli</taxon>
        <taxon>Bacillales</taxon>
        <taxon>Bacillaceae</taxon>
        <taxon>Neobacillus</taxon>
    </lineage>
</organism>
<dbReference type="AlphaFoldDB" id="A0A852T8T4"/>
<protein>
    <submittedName>
        <fullName evidence="5">Fatty-acyl-CoA synthase</fullName>
        <ecNumber evidence="5">6.2.1.-</ecNumber>
    </submittedName>
</protein>
<dbReference type="FunFam" id="3.30.300.30:FF:000008">
    <property type="entry name" value="2,3-dihydroxybenzoate-AMP ligase"/>
    <property type="match status" value="1"/>
</dbReference>
<comment type="caution">
    <text evidence="5">The sequence shown here is derived from an EMBL/GenBank/DDBJ whole genome shotgun (WGS) entry which is preliminary data.</text>
</comment>
<evidence type="ECO:0000259" key="4">
    <source>
        <dbReference type="Pfam" id="PF13193"/>
    </source>
</evidence>
<feature type="domain" description="AMP-binding enzyme C-terminal" evidence="4">
    <location>
        <begin position="450"/>
        <end position="526"/>
    </location>
</feature>
<dbReference type="Gene3D" id="2.30.38.10">
    <property type="entry name" value="Luciferase, Domain 3"/>
    <property type="match status" value="1"/>
</dbReference>
<evidence type="ECO:0000313" key="5">
    <source>
        <dbReference type="EMBL" id="NYE04207.1"/>
    </source>
</evidence>
<dbReference type="Pfam" id="PF00501">
    <property type="entry name" value="AMP-binding"/>
    <property type="match status" value="1"/>
</dbReference>
<dbReference type="Gene3D" id="3.30.300.30">
    <property type="match status" value="1"/>
</dbReference>
<dbReference type="EC" id="6.2.1.-" evidence="5"/>
<dbReference type="Gene3D" id="3.40.50.980">
    <property type="match status" value="2"/>
</dbReference>
<dbReference type="PANTHER" id="PTHR43201:SF5">
    <property type="entry name" value="MEDIUM-CHAIN ACYL-COA LIGASE ACSF2, MITOCHONDRIAL"/>
    <property type="match status" value="1"/>
</dbReference>
<dbReference type="Pfam" id="PF13193">
    <property type="entry name" value="AMP-binding_C"/>
    <property type="match status" value="1"/>
</dbReference>
<dbReference type="GO" id="GO:0031956">
    <property type="term" value="F:medium-chain fatty acid-CoA ligase activity"/>
    <property type="evidence" value="ECO:0007669"/>
    <property type="project" value="TreeGrafter"/>
</dbReference>
<sequence>MAKHEVYHSTVLKESYWPADTSLPLNDWTVAQVLREVTAEVPDRIALVEGGADPAKRRRWTYSQLLADSERVASALLTKFKPGERVAVWAPNEVEWVLIEFGCAIAGVTLVTVNPALREKELDYLIRHSEAAGIFLVDEYRGYNMLEAVTNVRKNLPLLREVIRFTNFEEFINCGSQSTIFPVVKPEDPFVIMYTSGTTGKSKGAILHNKGITNSTKFMAERAGMEVGGVWVNVMPLVHMGGCGFAVLGTLQQRGTHVLVNAFDPGLFLELIEKERGSFALLVPTMVEAILNHPDRKKYNLSTFKSLLSGASKVEPYLVRRVKEELGCGMSIVCGQTEMHGGTTQTHLDDSPEDQAETIGQPYPHIEVKIADPATGEVLPLGMDGEICCRGYQTMVGYYNMPEQTATTLNDDGWLHSGDIGSMDERGFIKIKGRLKDMIIRGGVNIYPSEVESLLRDHPKVADIAVVGMPDEYWGEQVTALIIPTSFDDLPTESELTEYCKANMAGFKRPRNWYFVKEFPKTAAGKIQKFKLQEMVKNGEVEQGTNLTI</sequence>
<gene>
    <name evidence="5" type="ORF">F4694_000951</name>
</gene>
<dbReference type="InterPro" id="IPR045851">
    <property type="entry name" value="AMP-bd_C_sf"/>
</dbReference>
<dbReference type="GO" id="GO:0006631">
    <property type="term" value="P:fatty acid metabolic process"/>
    <property type="evidence" value="ECO:0007669"/>
    <property type="project" value="TreeGrafter"/>
</dbReference>
<name>A0A852T8T4_9BACI</name>
<proteinExistence type="inferred from homology"/>
<dbReference type="InterPro" id="IPR000873">
    <property type="entry name" value="AMP-dep_synth/lig_dom"/>
</dbReference>
<dbReference type="PANTHER" id="PTHR43201">
    <property type="entry name" value="ACYL-COA SYNTHETASE"/>
    <property type="match status" value="1"/>
</dbReference>
<comment type="similarity">
    <text evidence="1">Belongs to the ATP-dependent AMP-binding enzyme family.</text>
</comment>
<evidence type="ECO:0000256" key="1">
    <source>
        <dbReference type="ARBA" id="ARBA00006432"/>
    </source>
</evidence>
<reference evidence="6" key="2">
    <citation type="submission" date="2020-08" db="EMBL/GenBank/DDBJ databases">
        <title>The Agave Microbiome: Exploring the role of microbial communities in plant adaptations to desert environments.</title>
        <authorList>
            <person name="Partida-Martinez L.P."/>
        </authorList>
    </citation>
    <scope>NUCLEOTIDE SEQUENCE [LARGE SCALE GENOMIC DNA]</scope>
    <source>
        <strain evidence="6">AT2.8</strain>
    </source>
</reference>
<feature type="domain" description="AMP-dependent synthetase/ligase" evidence="3">
    <location>
        <begin position="36"/>
        <end position="399"/>
    </location>
</feature>
<dbReference type="SUPFAM" id="SSF56801">
    <property type="entry name" value="Acetyl-CoA synthetase-like"/>
    <property type="match status" value="1"/>
</dbReference>